<dbReference type="AlphaFoldDB" id="A0AAE0MIM0"/>
<dbReference type="GO" id="GO:0006338">
    <property type="term" value="P:chromatin remodeling"/>
    <property type="evidence" value="ECO:0007669"/>
    <property type="project" value="InterPro"/>
</dbReference>
<evidence type="ECO:0000259" key="2">
    <source>
        <dbReference type="Pfam" id="PF14612"/>
    </source>
</evidence>
<organism evidence="4 5">
    <name type="scientific">Cercophora scortea</name>
    <dbReference type="NCBI Taxonomy" id="314031"/>
    <lineage>
        <taxon>Eukaryota</taxon>
        <taxon>Fungi</taxon>
        <taxon>Dikarya</taxon>
        <taxon>Ascomycota</taxon>
        <taxon>Pezizomycotina</taxon>
        <taxon>Sordariomycetes</taxon>
        <taxon>Sordariomycetidae</taxon>
        <taxon>Sordariales</taxon>
        <taxon>Lasiosphaeriaceae</taxon>
        <taxon>Cercophora</taxon>
    </lineage>
</organism>
<evidence type="ECO:0000259" key="3">
    <source>
        <dbReference type="Pfam" id="PF24244"/>
    </source>
</evidence>
<reference evidence="4" key="1">
    <citation type="journal article" date="2023" name="Mol. Phylogenet. Evol.">
        <title>Genome-scale phylogeny and comparative genomics of the fungal order Sordariales.</title>
        <authorList>
            <person name="Hensen N."/>
            <person name="Bonometti L."/>
            <person name="Westerberg I."/>
            <person name="Brannstrom I.O."/>
            <person name="Guillou S."/>
            <person name="Cros-Aarteil S."/>
            <person name="Calhoun S."/>
            <person name="Haridas S."/>
            <person name="Kuo A."/>
            <person name="Mondo S."/>
            <person name="Pangilinan J."/>
            <person name="Riley R."/>
            <person name="LaButti K."/>
            <person name="Andreopoulos B."/>
            <person name="Lipzen A."/>
            <person name="Chen C."/>
            <person name="Yan M."/>
            <person name="Daum C."/>
            <person name="Ng V."/>
            <person name="Clum A."/>
            <person name="Steindorff A."/>
            <person name="Ohm R.A."/>
            <person name="Martin F."/>
            <person name="Silar P."/>
            <person name="Natvig D.O."/>
            <person name="Lalanne C."/>
            <person name="Gautier V."/>
            <person name="Ament-Velasquez S.L."/>
            <person name="Kruys A."/>
            <person name="Hutchinson M.I."/>
            <person name="Powell A.J."/>
            <person name="Barry K."/>
            <person name="Miller A.N."/>
            <person name="Grigoriev I.V."/>
            <person name="Debuchy R."/>
            <person name="Gladieux P."/>
            <person name="Hiltunen Thoren M."/>
            <person name="Johannesson H."/>
        </authorList>
    </citation>
    <scope>NUCLEOTIDE SEQUENCE</scope>
    <source>
        <strain evidence="4">SMH4131-1</strain>
    </source>
</reference>
<feature type="compositionally biased region" description="Gly residues" evidence="1">
    <location>
        <begin position="451"/>
        <end position="461"/>
    </location>
</feature>
<protein>
    <submittedName>
        <fullName evidence="4">IEC3 subunit of the Ino80 complex, chromatin re-modelling-domain-containing protein</fullName>
    </submittedName>
</protein>
<comment type="caution">
    <text evidence="4">The sequence shown here is derived from an EMBL/GenBank/DDBJ whole genome shotgun (WGS) entry which is preliminary data.</text>
</comment>
<feature type="region of interest" description="Disordered" evidence="1">
    <location>
        <begin position="303"/>
        <end position="461"/>
    </location>
</feature>
<feature type="region of interest" description="Disordered" evidence="1">
    <location>
        <begin position="186"/>
        <end position="206"/>
    </location>
</feature>
<gene>
    <name evidence="4" type="ORF">B0T19DRAFT_103225</name>
</gene>
<feature type="region of interest" description="Disordered" evidence="1">
    <location>
        <begin position="1"/>
        <end position="61"/>
    </location>
</feature>
<dbReference type="Proteomes" id="UP001286456">
    <property type="component" value="Unassembled WGS sequence"/>
</dbReference>
<dbReference type="EMBL" id="JAUEPO010000002">
    <property type="protein sequence ID" value="KAK3332434.1"/>
    <property type="molecule type" value="Genomic_DNA"/>
</dbReference>
<name>A0AAE0MIM0_9PEZI</name>
<evidence type="ECO:0000313" key="4">
    <source>
        <dbReference type="EMBL" id="KAK3332434.1"/>
    </source>
</evidence>
<dbReference type="GO" id="GO:0031011">
    <property type="term" value="C:Ino80 complex"/>
    <property type="evidence" value="ECO:0007669"/>
    <property type="project" value="InterPro"/>
</dbReference>
<accession>A0AAE0MIM0</accession>
<keyword evidence="5" id="KW-1185">Reference proteome</keyword>
<feature type="domain" description="INO80 complex subunit 3 N-terminal" evidence="2">
    <location>
        <begin position="62"/>
        <end position="129"/>
    </location>
</feature>
<reference evidence="4" key="2">
    <citation type="submission" date="2023-06" db="EMBL/GenBank/DDBJ databases">
        <authorList>
            <consortium name="Lawrence Berkeley National Laboratory"/>
            <person name="Haridas S."/>
            <person name="Hensen N."/>
            <person name="Bonometti L."/>
            <person name="Westerberg I."/>
            <person name="Brannstrom I.O."/>
            <person name="Guillou S."/>
            <person name="Cros-Aarteil S."/>
            <person name="Calhoun S."/>
            <person name="Kuo A."/>
            <person name="Mondo S."/>
            <person name="Pangilinan J."/>
            <person name="Riley R."/>
            <person name="Labutti K."/>
            <person name="Andreopoulos B."/>
            <person name="Lipzen A."/>
            <person name="Chen C."/>
            <person name="Yanf M."/>
            <person name="Daum C."/>
            <person name="Ng V."/>
            <person name="Clum A."/>
            <person name="Steindorff A."/>
            <person name="Ohm R."/>
            <person name="Martin F."/>
            <person name="Silar P."/>
            <person name="Natvig D."/>
            <person name="Lalanne C."/>
            <person name="Gautier V."/>
            <person name="Ament-Velasquez S.L."/>
            <person name="Kruys A."/>
            <person name="Hutchinson M.I."/>
            <person name="Powell A.J."/>
            <person name="Barry K."/>
            <person name="Miller A.N."/>
            <person name="Grigoriev I.V."/>
            <person name="Debuchy R."/>
            <person name="Gladieux P."/>
            <person name="Thoren M.H."/>
            <person name="Johannesson H."/>
        </authorList>
    </citation>
    <scope>NUCLEOTIDE SEQUENCE</scope>
    <source>
        <strain evidence="4">SMH4131-1</strain>
    </source>
</reference>
<feature type="compositionally biased region" description="Basic and acidic residues" evidence="1">
    <location>
        <begin position="352"/>
        <end position="364"/>
    </location>
</feature>
<feature type="compositionally biased region" description="Low complexity" evidence="1">
    <location>
        <begin position="328"/>
        <end position="351"/>
    </location>
</feature>
<evidence type="ECO:0000256" key="1">
    <source>
        <dbReference type="SAM" id="MobiDB-lite"/>
    </source>
</evidence>
<sequence>MPSIHMPSRIGRHTHAQHETDDGMDSDARSGRDRDRDRDHHDVKAEDDSGDTRMADDKPTYRSWKKKYRKMRIVFDQKMHDGEELHRLEQKALATARRLAVQKDRLLDLLLDVNNSAQMPPEKRFDLALDPPSDPEGLYLDIDRPSTPPTGARPAKSYKQLLHDTPHFPFASAEERFPELLADLEAGRDSPADPSQGQTHPPSFLTADDLDNYIWEIDTRLAKKEAQETGITPKTLPSLAPLARANGTSATSTATNGAASSLAASAKDPLLISSSSRDFALRNPTSVYNWLRKHAPGTFLQDAEAQAAADDNEPHHPPSSRRTKAERGSGASTRGGSSTRGKRGGAAAAAQRGDRERERERERALQLAAAAAADPIESIDDDMLGYNLGTPGMVGKGAGKRKRVVDEDPGYRPKGGSSRPTKKKRKSGSGAGDFEVHGTPTTSGSKRSRKSGGGGGGGGDD</sequence>
<dbReference type="Pfam" id="PF24244">
    <property type="entry name" value="Iec3-like_M"/>
    <property type="match status" value="1"/>
</dbReference>
<feature type="compositionally biased region" description="Low complexity" evidence="1">
    <location>
        <begin position="365"/>
        <end position="374"/>
    </location>
</feature>
<dbReference type="Pfam" id="PF14612">
    <property type="entry name" value="Ino80_Iec3"/>
    <property type="match status" value="1"/>
</dbReference>
<feature type="domain" description="INO80 complex subunit 3-like middle region" evidence="3">
    <location>
        <begin position="156"/>
        <end position="304"/>
    </location>
</feature>
<dbReference type="InterPro" id="IPR055449">
    <property type="entry name" value="Iec3-like_M"/>
</dbReference>
<dbReference type="InterPro" id="IPR032742">
    <property type="entry name" value="Iec3_N"/>
</dbReference>
<proteinExistence type="predicted"/>
<evidence type="ECO:0000313" key="5">
    <source>
        <dbReference type="Proteomes" id="UP001286456"/>
    </source>
</evidence>
<feature type="compositionally biased region" description="Basic and acidic residues" evidence="1">
    <location>
        <begin position="16"/>
        <end position="60"/>
    </location>
</feature>